<feature type="transmembrane region" description="Helical" evidence="1">
    <location>
        <begin position="207"/>
        <end position="228"/>
    </location>
</feature>
<dbReference type="Pfam" id="PF04235">
    <property type="entry name" value="DUF418"/>
    <property type="match status" value="1"/>
</dbReference>
<evidence type="ECO:0000313" key="3">
    <source>
        <dbReference type="EMBL" id="TJY37072.1"/>
    </source>
</evidence>
<keyword evidence="1" id="KW-1133">Transmembrane helix</keyword>
<feature type="transmembrane region" description="Helical" evidence="1">
    <location>
        <begin position="240"/>
        <end position="259"/>
    </location>
</feature>
<feature type="transmembrane region" description="Helical" evidence="1">
    <location>
        <begin position="315"/>
        <end position="334"/>
    </location>
</feature>
<feature type="transmembrane region" description="Helical" evidence="1">
    <location>
        <begin position="137"/>
        <end position="158"/>
    </location>
</feature>
<dbReference type="InterPro" id="IPR052529">
    <property type="entry name" value="Bact_Transport_Assoc"/>
</dbReference>
<feature type="transmembrane region" description="Helical" evidence="1">
    <location>
        <begin position="271"/>
        <end position="294"/>
    </location>
</feature>
<evidence type="ECO:0000256" key="1">
    <source>
        <dbReference type="SAM" id="Phobius"/>
    </source>
</evidence>
<feature type="transmembrane region" description="Helical" evidence="1">
    <location>
        <begin position="59"/>
        <end position="77"/>
    </location>
</feature>
<feature type="transmembrane region" description="Helical" evidence="1">
    <location>
        <begin position="340"/>
        <end position="365"/>
    </location>
</feature>
<keyword evidence="1" id="KW-0472">Membrane</keyword>
<dbReference type="InterPro" id="IPR007349">
    <property type="entry name" value="DUF418"/>
</dbReference>
<reference evidence="3 4" key="1">
    <citation type="submission" date="2019-04" db="EMBL/GenBank/DDBJ databases">
        <title>Lacinutrix sp. nov., isolated from marine water.</title>
        <authorList>
            <person name="Kim W."/>
        </authorList>
    </citation>
    <scope>NUCLEOTIDE SEQUENCE [LARGE SCALE GENOMIC DNA]</scope>
    <source>
        <strain evidence="3 4">CAU 1491</strain>
    </source>
</reference>
<dbReference type="PANTHER" id="PTHR30590:SF2">
    <property type="entry name" value="INNER MEMBRANE PROTEIN"/>
    <property type="match status" value="1"/>
</dbReference>
<accession>A0A4U0F2Y1</accession>
<dbReference type="EMBL" id="SUPL01000002">
    <property type="protein sequence ID" value="TJY37072.1"/>
    <property type="molecule type" value="Genomic_DNA"/>
</dbReference>
<organism evidence="3 4">
    <name type="scientific">Pontimicrobium aquaticum</name>
    <dbReference type="NCBI Taxonomy" id="2565367"/>
    <lineage>
        <taxon>Bacteria</taxon>
        <taxon>Pseudomonadati</taxon>
        <taxon>Bacteroidota</taxon>
        <taxon>Flavobacteriia</taxon>
        <taxon>Flavobacteriales</taxon>
        <taxon>Flavobacteriaceae</taxon>
        <taxon>Pontimicrobium</taxon>
    </lineage>
</organism>
<dbReference type="PANTHER" id="PTHR30590">
    <property type="entry name" value="INNER MEMBRANE PROTEIN"/>
    <property type="match status" value="1"/>
</dbReference>
<feature type="transmembrane region" description="Helical" evidence="1">
    <location>
        <begin position="89"/>
        <end position="106"/>
    </location>
</feature>
<dbReference type="Proteomes" id="UP000307657">
    <property type="component" value="Unassembled WGS sequence"/>
</dbReference>
<protein>
    <submittedName>
        <fullName evidence="3">DUF418 domain-containing protein</fullName>
    </submittedName>
</protein>
<evidence type="ECO:0000313" key="4">
    <source>
        <dbReference type="Proteomes" id="UP000307657"/>
    </source>
</evidence>
<evidence type="ECO:0000259" key="2">
    <source>
        <dbReference type="Pfam" id="PF04235"/>
    </source>
</evidence>
<feature type="transmembrane region" description="Helical" evidence="1">
    <location>
        <begin position="12"/>
        <end position="32"/>
    </location>
</feature>
<feature type="domain" description="DUF418" evidence="2">
    <location>
        <begin position="225"/>
        <end position="377"/>
    </location>
</feature>
<keyword evidence="4" id="KW-1185">Reference proteome</keyword>
<comment type="caution">
    <text evidence="3">The sequence shown here is derived from an EMBL/GenBank/DDBJ whole genome shotgun (WGS) entry which is preliminary data.</text>
</comment>
<sequence>MTQSSKRYFELDAIRGFAICGIFMVNIVYFAYPTERLSEVFAPSLYWYSNMLNFIKDDIIGGRTATIFAFLFGLGMGMQWNKWQNFGFLLRRNVVLSFIGLFHIVLLFHGDILLDYALFGLIGTLLLRFVKKQSFFLFLGVAIALYSFVLMILQHYGWVSRGTYTSSLQIDVNEKILLFQKGNFLEQCWFRVRYYLSIRQMPWVRNFYFPPVMACYVFGLYVSKTKFLSNFTNKHLYKKILSFTIVYKIVIAVFDLGFVSSTFKETLGYNLLMYIDQFSTSLLLLSAIVLACQYGFGKSVLKPLTVLGKTSLSSYILQSVTASILFFSIGFGQYNLLSPGQVQVCMLLLIVLIYFLNKICLNYMGQGLLEKMWRKLAISPKK</sequence>
<feature type="transmembrane region" description="Helical" evidence="1">
    <location>
        <begin position="112"/>
        <end position="130"/>
    </location>
</feature>
<dbReference type="RefSeq" id="WP_136841201.1">
    <property type="nucleotide sequence ID" value="NZ_SUPL01000002.1"/>
</dbReference>
<keyword evidence="1" id="KW-0812">Transmembrane</keyword>
<proteinExistence type="predicted"/>
<dbReference type="OrthoDB" id="9807744at2"/>
<dbReference type="AlphaFoldDB" id="A0A4U0F2Y1"/>
<name>A0A4U0F2Y1_9FLAO</name>
<gene>
    <name evidence="3" type="ORF">E5167_03760</name>
</gene>